<protein>
    <submittedName>
        <fullName evidence="3">Uncharacterized protein</fullName>
    </submittedName>
</protein>
<reference evidence="3 4" key="1">
    <citation type="submission" date="2019-02" db="EMBL/GenBank/DDBJ databases">
        <title>Deep-cultivation of Planctomycetes and their phenomic and genomic characterization uncovers novel biology.</title>
        <authorList>
            <person name="Wiegand S."/>
            <person name="Jogler M."/>
            <person name="Boedeker C."/>
            <person name="Pinto D."/>
            <person name="Vollmers J."/>
            <person name="Rivas-Marin E."/>
            <person name="Kohn T."/>
            <person name="Peeters S.H."/>
            <person name="Heuer A."/>
            <person name="Rast P."/>
            <person name="Oberbeckmann S."/>
            <person name="Bunk B."/>
            <person name="Jeske O."/>
            <person name="Meyerdierks A."/>
            <person name="Storesund J.E."/>
            <person name="Kallscheuer N."/>
            <person name="Luecker S."/>
            <person name="Lage O.M."/>
            <person name="Pohl T."/>
            <person name="Merkel B.J."/>
            <person name="Hornburger P."/>
            <person name="Mueller R.-W."/>
            <person name="Bruemmer F."/>
            <person name="Labrenz M."/>
            <person name="Spormann A.M."/>
            <person name="Op Den Camp H."/>
            <person name="Overmann J."/>
            <person name="Amann R."/>
            <person name="Jetten M.S.M."/>
            <person name="Mascher T."/>
            <person name="Medema M.H."/>
            <person name="Devos D.P."/>
            <person name="Kaster A.-K."/>
            <person name="Ovreas L."/>
            <person name="Rohde M."/>
            <person name="Galperin M.Y."/>
            <person name="Jogler C."/>
        </authorList>
    </citation>
    <scope>NUCLEOTIDE SEQUENCE [LARGE SCALE GENOMIC DNA]</scope>
    <source>
        <strain evidence="3 4">KOR42</strain>
    </source>
</reference>
<accession>A0A5C5X4D2</accession>
<proteinExistence type="predicted"/>
<organism evidence="3 4">
    <name type="scientific">Thalassoglobus neptunius</name>
    <dbReference type="NCBI Taxonomy" id="1938619"/>
    <lineage>
        <taxon>Bacteria</taxon>
        <taxon>Pseudomonadati</taxon>
        <taxon>Planctomycetota</taxon>
        <taxon>Planctomycetia</taxon>
        <taxon>Planctomycetales</taxon>
        <taxon>Planctomycetaceae</taxon>
        <taxon>Thalassoglobus</taxon>
    </lineage>
</organism>
<evidence type="ECO:0000256" key="1">
    <source>
        <dbReference type="SAM" id="MobiDB-lite"/>
    </source>
</evidence>
<feature type="region of interest" description="Disordered" evidence="1">
    <location>
        <begin position="133"/>
        <end position="299"/>
    </location>
</feature>
<evidence type="ECO:0000313" key="3">
    <source>
        <dbReference type="EMBL" id="TWT57856.1"/>
    </source>
</evidence>
<dbReference type="RefSeq" id="WP_146507855.1">
    <property type="nucleotide sequence ID" value="NZ_SIHI01000001.1"/>
</dbReference>
<gene>
    <name evidence="3" type="ORF">KOR42_12230</name>
</gene>
<dbReference type="EMBL" id="SIHI01000001">
    <property type="protein sequence ID" value="TWT57856.1"/>
    <property type="molecule type" value="Genomic_DNA"/>
</dbReference>
<feature type="chain" id="PRO_5023126431" evidence="2">
    <location>
        <begin position="31"/>
        <end position="383"/>
    </location>
</feature>
<keyword evidence="4" id="KW-1185">Reference proteome</keyword>
<evidence type="ECO:0000313" key="4">
    <source>
        <dbReference type="Proteomes" id="UP000317243"/>
    </source>
</evidence>
<feature type="compositionally biased region" description="Polar residues" evidence="1">
    <location>
        <begin position="279"/>
        <end position="297"/>
    </location>
</feature>
<evidence type="ECO:0000256" key="2">
    <source>
        <dbReference type="SAM" id="SignalP"/>
    </source>
</evidence>
<name>A0A5C5X4D2_9PLAN</name>
<dbReference type="AlphaFoldDB" id="A0A5C5X4D2"/>
<feature type="signal peptide" evidence="2">
    <location>
        <begin position="1"/>
        <end position="30"/>
    </location>
</feature>
<comment type="caution">
    <text evidence="3">The sequence shown here is derived from an EMBL/GenBank/DDBJ whole genome shotgun (WGS) entry which is preliminary data.</text>
</comment>
<feature type="compositionally biased region" description="Acidic residues" evidence="1">
    <location>
        <begin position="182"/>
        <end position="192"/>
    </location>
</feature>
<feature type="compositionally biased region" description="Low complexity" evidence="1">
    <location>
        <begin position="161"/>
        <end position="170"/>
    </location>
</feature>
<dbReference type="Proteomes" id="UP000317243">
    <property type="component" value="Unassembled WGS sequence"/>
</dbReference>
<keyword evidence="2" id="KW-0732">Signal</keyword>
<feature type="compositionally biased region" description="Polar residues" evidence="1">
    <location>
        <begin position="134"/>
        <end position="148"/>
    </location>
</feature>
<sequence length="383" mass="40336" precursor="true">MLNFATRNFKTCLLLTFLGTCLTSTQPVEAGVIPWTYNAIFGYGPAFNQAPYGYGSPASPAPMYQTGYWPAGNYYTGYRPRGGTWSPQPYATYYAPLTYTNGAGYVNGCNSCAPCSCSPCGGPCGAGGPCDVSGSASTVTPSGANSPVDSGANYSPEPEPTESAPAPSEPQGDEVVPQTFQEPEESDLDDSFEPVRRREDDAPVQPEAQLGPATTEPPEWAETGSRPSEVTPTGGEIGESDAPPFVGPEFGEEEGIESGDTAAPVELDEVVPPIDFDNAPQSSNSAPAENTENSSTLPPFIRSLRAPADAEPQSVDDEEADLVLPPEVRVEPLEIKSTTVVQLKAQRRRIQVEASTASFPALVRSKAKPTPIQDAGTTAVAVR</sequence>